<dbReference type="AlphaFoldDB" id="A0A2G5CDM1"/>
<sequence>MLGEKEDWAARKIAPFAWVNQEITSDSTGRDLSCGQPEIKSKLDTNKVTNLETDNHLESKGENMMSMASAQQLARQPAEDLGSLPQSGLSSSNSSFTSNQSLHNLKTHYCLMTQMRPPTLVHISEDGNSKRIGRKARIMDLGKKMGEKLEEKRRHIEEKSRNIVEKMSGP</sequence>
<dbReference type="InParanoid" id="A0A2G5CDM1"/>
<dbReference type="Proteomes" id="UP000230069">
    <property type="component" value="Unassembled WGS sequence"/>
</dbReference>
<protein>
    <submittedName>
        <fullName evidence="2">Uncharacterized protein</fullName>
    </submittedName>
</protein>
<evidence type="ECO:0000313" key="3">
    <source>
        <dbReference type="Proteomes" id="UP000230069"/>
    </source>
</evidence>
<evidence type="ECO:0000256" key="1">
    <source>
        <dbReference type="SAM" id="MobiDB-lite"/>
    </source>
</evidence>
<gene>
    <name evidence="2" type="ORF">AQUCO_06000032v1</name>
</gene>
<evidence type="ECO:0000313" key="2">
    <source>
        <dbReference type="EMBL" id="PIA29378.1"/>
    </source>
</evidence>
<feature type="compositionally biased region" description="Basic and acidic residues" evidence="1">
    <location>
        <begin position="149"/>
        <end position="164"/>
    </location>
</feature>
<name>A0A2G5CDM1_AQUCA</name>
<reference evidence="2 3" key="1">
    <citation type="submission" date="2017-09" db="EMBL/GenBank/DDBJ databases">
        <title>WGS assembly of Aquilegia coerulea Goldsmith.</title>
        <authorList>
            <person name="Hodges S."/>
            <person name="Kramer E."/>
            <person name="Nordborg M."/>
            <person name="Tomkins J."/>
            <person name="Borevitz J."/>
            <person name="Derieg N."/>
            <person name="Yan J."/>
            <person name="Mihaltcheva S."/>
            <person name="Hayes R.D."/>
            <person name="Rokhsar D."/>
        </authorList>
    </citation>
    <scope>NUCLEOTIDE SEQUENCE [LARGE SCALE GENOMIC DNA]</scope>
    <source>
        <strain evidence="3">cv. Goldsmith</strain>
    </source>
</reference>
<accession>A0A2G5CDM1</accession>
<dbReference type="EMBL" id="KZ305077">
    <property type="protein sequence ID" value="PIA29378.1"/>
    <property type="molecule type" value="Genomic_DNA"/>
</dbReference>
<keyword evidence="3" id="KW-1185">Reference proteome</keyword>
<feature type="region of interest" description="Disordered" evidence="1">
    <location>
        <begin position="149"/>
        <end position="170"/>
    </location>
</feature>
<dbReference type="STRING" id="218851.A0A2G5CDM1"/>
<dbReference type="OrthoDB" id="26740at2759"/>
<feature type="compositionally biased region" description="Low complexity" evidence="1">
    <location>
        <begin position="81"/>
        <end position="98"/>
    </location>
</feature>
<organism evidence="2 3">
    <name type="scientific">Aquilegia coerulea</name>
    <name type="common">Rocky mountain columbine</name>
    <dbReference type="NCBI Taxonomy" id="218851"/>
    <lineage>
        <taxon>Eukaryota</taxon>
        <taxon>Viridiplantae</taxon>
        <taxon>Streptophyta</taxon>
        <taxon>Embryophyta</taxon>
        <taxon>Tracheophyta</taxon>
        <taxon>Spermatophyta</taxon>
        <taxon>Magnoliopsida</taxon>
        <taxon>Ranunculales</taxon>
        <taxon>Ranunculaceae</taxon>
        <taxon>Thalictroideae</taxon>
        <taxon>Aquilegia</taxon>
    </lineage>
</organism>
<proteinExistence type="predicted"/>
<feature type="region of interest" description="Disordered" evidence="1">
    <location>
        <begin position="26"/>
        <end position="98"/>
    </location>
</feature>